<name>A0ABZ3J3F3_SPOA4</name>
<dbReference type="RefSeq" id="WP_093791696.1">
    <property type="nucleotide sequence ID" value="NZ_CP155571.1"/>
</dbReference>
<protein>
    <submittedName>
        <fullName evidence="1">Uncharacterized protein</fullName>
    </submittedName>
</protein>
<accession>A0ABZ3J3F3</accession>
<organism evidence="1 2">
    <name type="scientific">Sporomusa acidovorans (strain ATCC 49682 / DSM 3132 / Mol)</name>
    <dbReference type="NCBI Taxonomy" id="1123286"/>
    <lineage>
        <taxon>Bacteria</taxon>
        <taxon>Bacillati</taxon>
        <taxon>Bacillota</taxon>
        <taxon>Negativicutes</taxon>
        <taxon>Selenomonadales</taxon>
        <taxon>Sporomusaceae</taxon>
        <taxon>Sporomusa</taxon>
    </lineage>
</organism>
<keyword evidence="2" id="KW-1185">Reference proteome</keyword>
<proteinExistence type="predicted"/>
<evidence type="ECO:0000313" key="2">
    <source>
        <dbReference type="Proteomes" id="UP000216052"/>
    </source>
</evidence>
<reference evidence="1" key="1">
    <citation type="submission" date="2024-05" db="EMBL/GenBank/DDBJ databases">
        <title>Isolation and characterization of Sporomusa carbonis sp. nov., a carboxydotrophic hydrogenogen in the genus of Sporomusa isolated from a charcoal burning pile.</title>
        <authorList>
            <person name="Boeer T."/>
            <person name="Rosenbaum F."/>
            <person name="Eysell L."/>
            <person name="Mueller V."/>
            <person name="Daniel R."/>
            <person name="Poehlein A."/>
        </authorList>
    </citation>
    <scope>NUCLEOTIDE SEQUENCE [LARGE SCALE GENOMIC DNA]</scope>
    <source>
        <strain evidence="1">DSM 3132</strain>
    </source>
</reference>
<dbReference type="Proteomes" id="UP000216052">
    <property type="component" value="Chromosome"/>
</dbReference>
<gene>
    <name evidence="1" type="ORF">SPACI_026540</name>
</gene>
<sequence>MNTVAQPLSAVIDKLERSNLKYSVIITKPTRNVFPLEDKYYVIRQQLDADGILNLIAAAKMGKEVF</sequence>
<dbReference type="EMBL" id="CP155571">
    <property type="protein sequence ID" value="XFO72601.1"/>
    <property type="molecule type" value="Genomic_DNA"/>
</dbReference>
<evidence type="ECO:0000313" key="1">
    <source>
        <dbReference type="EMBL" id="XFO72601.1"/>
    </source>
</evidence>